<organism evidence="7 8">
    <name type="scientific">Arabidopsis thaliana x Arabidopsis arenosa</name>
    <dbReference type="NCBI Taxonomy" id="1240361"/>
    <lineage>
        <taxon>Eukaryota</taxon>
        <taxon>Viridiplantae</taxon>
        <taxon>Streptophyta</taxon>
        <taxon>Embryophyta</taxon>
        <taxon>Tracheophyta</taxon>
        <taxon>Spermatophyta</taxon>
        <taxon>Magnoliopsida</taxon>
        <taxon>eudicotyledons</taxon>
        <taxon>Gunneridae</taxon>
        <taxon>Pentapetalae</taxon>
        <taxon>rosids</taxon>
        <taxon>malvids</taxon>
        <taxon>Brassicales</taxon>
        <taxon>Brassicaceae</taxon>
        <taxon>Camelineae</taxon>
        <taxon>Arabidopsis</taxon>
    </lineage>
</organism>
<dbReference type="InterPro" id="IPR038005">
    <property type="entry name" value="RX-like_CC"/>
</dbReference>
<dbReference type="InterPro" id="IPR002182">
    <property type="entry name" value="NB-ARC"/>
</dbReference>
<dbReference type="FunFam" id="1.10.8.430:FF:000003">
    <property type="entry name" value="Probable disease resistance protein At5g66910"/>
    <property type="match status" value="1"/>
</dbReference>
<evidence type="ECO:0000256" key="2">
    <source>
        <dbReference type="ARBA" id="ARBA00022741"/>
    </source>
</evidence>
<feature type="domain" description="NB-ARC" evidence="4">
    <location>
        <begin position="167"/>
        <end position="292"/>
    </location>
</feature>
<name>A0A8T2BGZ5_9BRAS</name>
<dbReference type="InterPro" id="IPR058922">
    <property type="entry name" value="WHD_DRP"/>
</dbReference>
<dbReference type="Proteomes" id="UP000694240">
    <property type="component" value="Chromosome 7"/>
</dbReference>
<keyword evidence="2" id="KW-0547">Nucleotide-binding</keyword>
<evidence type="ECO:0000259" key="4">
    <source>
        <dbReference type="Pfam" id="PF00931"/>
    </source>
</evidence>
<evidence type="ECO:0000259" key="5">
    <source>
        <dbReference type="Pfam" id="PF18052"/>
    </source>
</evidence>
<accession>A0A8T2BGZ5</accession>
<evidence type="ECO:0000313" key="8">
    <source>
        <dbReference type="Proteomes" id="UP000694240"/>
    </source>
</evidence>
<comment type="caution">
    <text evidence="7">The sequence shown here is derived from an EMBL/GenBank/DDBJ whole genome shotgun (WGS) entry which is preliminary data.</text>
</comment>
<dbReference type="GO" id="GO:0098542">
    <property type="term" value="P:defense response to other organism"/>
    <property type="evidence" value="ECO:0007669"/>
    <property type="project" value="TreeGrafter"/>
</dbReference>
<dbReference type="Pfam" id="PF18052">
    <property type="entry name" value="Rx_N"/>
    <property type="match status" value="1"/>
</dbReference>
<dbReference type="AlphaFoldDB" id="A0A8T2BGZ5"/>
<keyword evidence="3" id="KW-0611">Plant defense</keyword>
<protein>
    <submittedName>
        <fullName evidence="7">NB-ARC</fullName>
    </submittedName>
</protein>
<proteinExistence type="predicted"/>
<feature type="domain" description="Disease resistance protein winged helix" evidence="6">
    <location>
        <begin position="381"/>
        <end position="452"/>
    </location>
</feature>
<dbReference type="FunFam" id="1.10.10.10:FF:000322">
    <property type="entry name" value="Probable disease resistance protein At1g63360"/>
    <property type="match status" value="1"/>
</dbReference>
<sequence length="622" mass="72408">MAETLLSFGLEKLWDLLFRESARFQGVGHQFNELKSELETLRGFLKDADAKKHTSAMVRNTVKEIQEIVYDTEDIIQTFLLKEELGRTSGIKKRIRRLSCVIADRRKIAFDMEAVSKRIAKVIRDMQILGVQQVIVNERYTLSLQERQREMRQTFSYDNDSILVGLEENVKKLVAYLMEEDSSQVVSITGMGGIGKTTLAREVFNHETVKSHFAGLAWVCVTQQFTRKYVWQTILRKLRPEYKDSEMTEDELQEKLFRVLETQKALIVLDDIWREEDWDRIKPMFPREKEYKVDEEMEEMGKQMIKHCGGLPLAVKVLGGLLAAQYTSREWKRVYENIKSHIVGGTSFNDRNISSVYHILCLSFEELPISLKHCFLYLAHFPEDFPIDVRKLSYYWAAEGIPRPRYYEGATIQEVADKYIEELAKRNMVISKRNVSTSRFETCQLHDMMREVCLLKAEEESFLHIVDSSTSTATSQSPYISRRLVIHISGYTIHNKGYIMNQKLRSLMGIKQHLSIHWMKSGLCFTRLQLMRVLDLSGAKFDGGKLPASIGELIHLRYLSLHRVRLTHLPSSMRNLKSLLYLNLDLDVISRVYMCDFLKGLRELRYLALPRKIQDETKLELG</sequence>
<dbReference type="Pfam" id="PF23559">
    <property type="entry name" value="WHD_DRP"/>
    <property type="match status" value="1"/>
</dbReference>
<gene>
    <name evidence="7" type="ORF">ISN45_Aa02g006150</name>
</gene>
<dbReference type="GO" id="GO:0043531">
    <property type="term" value="F:ADP binding"/>
    <property type="evidence" value="ECO:0007669"/>
    <property type="project" value="InterPro"/>
</dbReference>
<keyword evidence="1" id="KW-0677">Repeat</keyword>
<evidence type="ECO:0000256" key="1">
    <source>
        <dbReference type="ARBA" id="ARBA00022737"/>
    </source>
</evidence>
<keyword evidence="8" id="KW-1185">Reference proteome</keyword>
<evidence type="ECO:0000256" key="3">
    <source>
        <dbReference type="ARBA" id="ARBA00022821"/>
    </source>
</evidence>
<evidence type="ECO:0000313" key="7">
    <source>
        <dbReference type="EMBL" id="KAG7585246.1"/>
    </source>
</evidence>
<dbReference type="EMBL" id="JAEFBK010000007">
    <property type="protein sequence ID" value="KAG7585246.1"/>
    <property type="molecule type" value="Genomic_DNA"/>
</dbReference>
<dbReference type="PANTHER" id="PTHR23155">
    <property type="entry name" value="DISEASE RESISTANCE PROTEIN RP"/>
    <property type="match status" value="1"/>
</dbReference>
<dbReference type="CDD" id="cd14798">
    <property type="entry name" value="RX-CC_like"/>
    <property type="match status" value="1"/>
</dbReference>
<feature type="domain" description="Disease resistance N-terminal" evidence="5">
    <location>
        <begin position="6"/>
        <end position="90"/>
    </location>
</feature>
<evidence type="ECO:0000259" key="6">
    <source>
        <dbReference type="Pfam" id="PF23559"/>
    </source>
</evidence>
<dbReference type="PANTHER" id="PTHR23155:SF1185">
    <property type="entry name" value="DISEASE RESISTANCE RPP8-LIKE PROTEIN 3-RELATED"/>
    <property type="match status" value="1"/>
</dbReference>
<dbReference type="FunFam" id="3.40.50.300:FF:001091">
    <property type="entry name" value="Probable disease resistance protein At1g61300"/>
    <property type="match status" value="1"/>
</dbReference>
<dbReference type="InterPro" id="IPR044974">
    <property type="entry name" value="Disease_R_plants"/>
</dbReference>
<dbReference type="Pfam" id="PF00931">
    <property type="entry name" value="NB-ARC"/>
    <property type="match status" value="1"/>
</dbReference>
<reference evidence="7 8" key="1">
    <citation type="submission" date="2020-12" db="EMBL/GenBank/DDBJ databases">
        <title>Concerted genomic and epigenomic changes stabilize Arabidopsis allopolyploids.</title>
        <authorList>
            <person name="Chen Z."/>
        </authorList>
    </citation>
    <scope>NUCLEOTIDE SEQUENCE [LARGE SCALE GENOMIC DNA]</scope>
    <source>
        <strain evidence="7">Allo738</strain>
        <tissue evidence="7">Leaf</tissue>
    </source>
</reference>
<dbReference type="InterPro" id="IPR041118">
    <property type="entry name" value="Rx_N"/>
</dbReference>